<feature type="region of interest" description="Disordered" evidence="1">
    <location>
        <begin position="14"/>
        <end position="57"/>
    </location>
</feature>
<dbReference type="Proteomes" id="UP001589647">
    <property type="component" value="Unassembled WGS sequence"/>
</dbReference>
<evidence type="ECO:0000256" key="1">
    <source>
        <dbReference type="SAM" id="MobiDB-lite"/>
    </source>
</evidence>
<organism evidence="2 3">
    <name type="scientific">Nonomuraea spiralis</name>
    <dbReference type="NCBI Taxonomy" id="46182"/>
    <lineage>
        <taxon>Bacteria</taxon>
        <taxon>Bacillati</taxon>
        <taxon>Actinomycetota</taxon>
        <taxon>Actinomycetes</taxon>
        <taxon>Streptosporangiales</taxon>
        <taxon>Streptosporangiaceae</taxon>
        <taxon>Nonomuraea</taxon>
    </lineage>
</organism>
<protein>
    <submittedName>
        <fullName evidence="2">Uncharacterized protein</fullName>
    </submittedName>
</protein>
<dbReference type="EMBL" id="JBHMEI010000001">
    <property type="protein sequence ID" value="MFB9200320.1"/>
    <property type="molecule type" value="Genomic_DNA"/>
</dbReference>
<proteinExistence type="predicted"/>
<name>A0ABV5I8E7_9ACTN</name>
<keyword evidence="3" id="KW-1185">Reference proteome</keyword>
<sequence length="57" mass="5482">MLVSVVLVALPGIGGDLDTSRSPTGSAGGGIAIGPTLSGLRDRGPGPVRLQETGASP</sequence>
<comment type="caution">
    <text evidence="2">The sequence shown here is derived from an EMBL/GenBank/DDBJ whole genome shotgun (WGS) entry which is preliminary data.</text>
</comment>
<dbReference type="RefSeq" id="WP_189645881.1">
    <property type="nucleotide sequence ID" value="NZ_BMRC01000001.1"/>
</dbReference>
<evidence type="ECO:0000313" key="2">
    <source>
        <dbReference type="EMBL" id="MFB9200320.1"/>
    </source>
</evidence>
<gene>
    <name evidence="2" type="ORF">ACFFV7_03865</name>
</gene>
<accession>A0ABV5I8E7</accession>
<evidence type="ECO:0000313" key="3">
    <source>
        <dbReference type="Proteomes" id="UP001589647"/>
    </source>
</evidence>
<reference evidence="2 3" key="1">
    <citation type="submission" date="2024-09" db="EMBL/GenBank/DDBJ databases">
        <authorList>
            <person name="Sun Q."/>
            <person name="Mori K."/>
        </authorList>
    </citation>
    <scope>NUCLEOTIDE SEQUENCE [LARGE SCALE GENOMIC DNA]</scope>
    <source>
        <strain evidence="2 3">CCM 3426</strain>
    </source>
</reference>